<keyword evidence="2" id="KW-1185">Reference proteome</keyword>
<gene>
    <name evidence="1" type="ORF">G2W53_035098</name>
</gene>
<reference evidence="1" key="1">
    <citation type="submission" date="2020-09" db="EMBL/GenBank/DDBJ databases">
        <title>Genome-Enabled Discovery of Anthraquinone Biosynthesis in Senna tora.</title>
        <authorList>
            <person name="Kang S.-H."/>
            <person name="Pandey R.P."/>
            <person name="Lee C.-M."/>
            <person name="Sim J.-S."/>
            <person name="Jeong J.-T."/>
            <person name="Choi B.-S."/>
            <person name="Jung M."/>
            <person name="Ginzburg D."/>
            <person name="Zhao K."/>
            <person name="Won S.Y."/>
            <person name="Oh T.-J."/>
            <person name="Yu Y."/>
            <person name="Kim N.-H."/>
            <person name="Lee O.R."/>
            <person name="Lee T.-H."/>
            <person name="Bashyal P."/>
            <person name="Kim T.-S."/>
            <person name="Lee W.-H."/>
            <person name="Kawkins C."/>
            <person name="Kim C.-K."/>
            <person name="Kim J.S."/>
            <person name="Ahn B.O."/>
            <person name="Rhee S.Y."/>
            <person name="Sohng J.K."/>
        </authorList>
    </citation>
    <scope>NUCLEOTIDE SEQUENCE</scope>
    <source>
        <tissue evidence="1">Leaf</tissue>
    </source>
</reference>
<comment type="caution">
    <text evidence="1">The sequence shown here is derived from an EMBL/GenBank/DDBJ whole genome shotgun (WGS) entry which is preliminary data.</text>
</comment>
<dbReference type="EMBL" id="JAAIUW010000011">
    <property type="protein sequence ID" value="KAF7808355.1"/>
    <property type="molecule type" value="Genomic_DNA"/>
</dbReference>
<accession>A0A834W3T9</accession>
<dbReference type="Proteomes" id="UP000634136">
    <property type="component" value="Unassembled WGS sequence"/>
</dbReference>
<dbReference type="AlphaFoldDB" id="A0A834W3T9"/>
<proteinExistence type="predicted"/>
<evidence type="ECO:0000313" key="2">
    <source>
        <dbReference type="Proteomes" id="UP000634136"/>
    </source>
</evidence>
<name>A0A834W3T9_9FABA</name>
<protein>
    <submittedName>
        <fullName evidence="1">Uncharacterized protein</fullName>
    </submittedName>
</protein>
<organism evidence="1 2">
    <name type="scientific">Senna tora</name>
    <dbReference type="NCBI Taxonomy" id="362788"/>
    <lineage>
        <taxon>Eukaryota</taxon>
        <taxon>Viridiplantae</taxon>
        <taxon>Streptophyta</taxon>
        <taxon>Embryophyta</taxon>
        <taxon>Tracheophyta</taxon>
        <taxon>Spermatophyta</taxon>
        <taxon>Magnoliopsida</taxon>
        <taxon>eudicotyledons</taxon>
        <taxon>Gunneridae</taxon>
        <taxon>Pentapetalae</taxon>
        <taxon>rosids</taxon>
        <taxon>fabids</taxon>
        <taxon>Fabales</taxon>
        <taxon>Fabaceae</taxon>
        <taxon>Caesalpinioideae</taxon>
        <taxon>Cassia clade</taxon>
        <taxon>Senna</taxon>
    </lineage>
</organism>
<evidence type="ECO:0000313" key="1">
    <source>
        <dbReference type="EMBL" id="KAF7808355.1"/>
    </source>
</evidence>
<sequence>MDQRYWPFLYRDGNICQGSNGVAFEGQQPLGVIIREVSLSPLLYGALYLQNDEHMEMMTMTHNLYVAVINVMELLVETREVRFLVNLNVESQPLLEDVPSSIPFAYYQCHGVS</sequence>